<comment type="caution">
    <text evidence="1">The sequence shown here is derived from an EMBL/GenBank/DDBJ whole genome shotgun (WGS) entry which is preliminary data.</text>
</comment>
<evidence type="ECO:0000313" key="2">
    <source>
        <dbReference type="Proteomes" id="UP000441336"/>
    </source>
</evidence>
<organism evidence="1 2">
    <name type="scientific">Hymenobacter ginkgonis</name>
    <dbReference type="NCBI Taxonomy" id="2682976"/>
    <lineage>
        <taxon>Bacteria</taxon>
        <taxon>Pseudomonadati</taxon>
        <taxon>Bacteroidota</taxon>
        <taxon>Cytophagia</taxon>
        <taxon>Cytophagales</taxon>
        <taxon>Hymenobacteraceae</taxon>
        <taxon>Hymenobacter</taxon>
    </lineage>
</organism>
<reference evidence="1 2" key="1">
    <citation type="submission" date="2019-12" db="EMBL/GenBank/DDBJ databases">
        <title>Hymenobacter sp. HMF4947 Genome sequencing and assembly.</title>
        <authorList>
            <person name="Kang H."/>
            <person name="Cha I."/>
            <person name="Kim H."/>
            <person name="Joh K."/>
        </authorList>
    </citation>
    <scope>NUCLEOTIDE SEQUENCE [LARGE SCALE GENOMIC DNA]</scope>
    <source>
        <strain evidence="1 2">HMF4947</strain>
    </source>
</reference>
<feature type="non-terminal residue" evidence="1">
    <location>
        <position position="1"/>
    </location>
</feature>
<dbReference type="AlphaFoldDB" id="A0A7K1TK40"/>
<protein>
    <submittedName>
        <fullName evidence="1">T9SS type B sorting domain-containing protein</fullName>
    </submittedName>
</protein>
<dbReference type="RefSeq" id="WP_157569206.1">
    <property type="nucleotide sequence ID" value="NZ_WQKZ01000006.1"/>
</dbReference>
<keyword evidence="2" id="KW-1185">Reference proteome</keyword>
<dbReference type="EMBL" id="WQKZ01000006">
    <property type="protein sequence ID" value="MVN78770.1"/>
    <property type="molecule type" value="Genomic_DNA"/>
</dbReference>
<sequence>VSAQGIRSALSNSVCQDECAFFLLPNIFTPNGDGINDVFKPKTASAVTRTHIRIFNRWGRKVYEGDQDPYINWTGGGMAGESGTSGLVSGGIYYYLAEVQFADAAKTTRTFKGWVELVR</sequence>
<gene>
    <name evidence="1" type="ORF">GO988_20750</name>
</gene>
<dbReference type="Pfam" id="PF13585">
    <property type="entry name" value="CHU_C"/>
    <property type="match status" value="1"/>
</dbReference>
<dbReference type="NCBIfam" id="TIGR04131">
    <property type="entry name" value="Bac_Flav_CTERM"/>
    <property type="match status" value="1"/>
</dbReference>
<evidence type="ECO:0000313" key="1">
    <source>
        <dbReference type="EMBL" id="MVN78770.1"/>
    </source>
</evidence>
<name>A0A7K1TK40_9BACT</name>
<dbReference type="InterPro" id="IPR026341">
    <property type="entry name" value="T9SS_type_B"/>
</dbReference>
<accession>A0A7K1TK40</accession>
<proteinExistence type="predicted"/>
<dbReference type="Proteomes" id="UP000441336">
    <property type="component" value="Unassembled WGS sequence"/>
</dbReference>